<keyword evidence="4" id="KW-1185">Reference proteome</keyword>
<evidence type="ECO:0000256" key="2">
    <source>
        <dbReference type="SAM" id="SignalP"/>
    </source>
</evidence>
<accession>A0ABQ9K111</accession>
<comment type="caution">
    <text evidence="3">The sequence shown here is derived from an EMBL/GenBank/DDBJ whole genome shotgun (WGS) entry which is preliminary data.</text>
</comment>
<dbReference type="Proteomes" id="UP001162164">
    <property type="component" value="Unassembled WGS sequence"/>
</dbReference>
<evidence type="ECO:0000313" key="4">
    <source>
        <dbReference type="Proteomes" id="UP001162164"/>
    </source>
</evidence>
<sequence length="772" mass="86858">MKMKCMCILILLLLYNCVIRNGKCQTSSAIPEIIQNCYRRNFTADVRPPVTLALLIELIRKIELDERNSVNMRMLTSSMLHGVVFDGIRRSGSGSVDNDLIIPYRATGEQFFKYRVIVDYLTPGQISLFPKESLSLSELCFLHKIISNTVDPFERGDERFTCNDRSSMPLDSLGRETSALSNCPLAKGIIKTKWGSVSAGHLIASIASGLEKNQVTFQRVVSAINENENTTNNTPHTFNSGNGNVNSVWVSTMAGDLAGVVLNQTAEEPVIGNDGFWNDTILPRAFYLQSSTWDMTEPDILGGIDGAILGTNVNYWLNVLDSTRLSQVLDMYYSERGIPFNFGYKANNRSVTLNSLLESVNFTEQVITDTDKPNNSKPAFCFRFFGSVKLLQAVGRYGLTYRDDALQYLTKKTVEHFKVVAAKITSEYDKIEYIDGKRMMGPIELIVIVDGSFDYNSGLQMIYTLSEAIEVSHYGSKVGIINGQTGNWMVNVTRELFQIFTDLNDQRTFWPVTLSLGRSFETVISYYQNKTNVDCSAKKIKPIGQSILVFSRDGRLTDSDIDRSRRAIASIKGSFPETDIIYVTFSENNSLQTLVTDDENDVVMRLSNNIFSLVTEVANRLSKIPVSIIKFYCKDTDVKFEDYVTPEVENFYEIHREYIRRAHITTKFINSDYGDLRICALTSRTSPSNRICKEVTVNGETSFNSEDFCEPLSPCNLQFAVTGNNSQMKCAEYDCRYPDQIRLDIRYTYSASGSVISSSILLIAVSNLLFIT</sequence>
<evidence type="ECO:0000313" key="3">
    <source>
        <dbReference type="EMBL" id="KAJ8984288.1"/>
    </source>
</evidence>
<feature type="signal peptide" evidence="2">
    <location>
        <begin position="1"/>
        <end position="24"/>
    </location>
</feature>
<dbReference type="EMBL" id="JAPWTJ010000042">
    <property type="protein sequence ID" value="KAJ8984288.1"/>
    <property type="molecule type" value="Genomic_DNA"/>
</dbReference>
<keyword evidence="2" id="KW-0732">Signal</keyword>
<keyword evidence="1" id="KW-1133">Transmembrane helix</keyword>
<protein>
    <submittedName>
        <fullName evidence="3">Uncharacterized protein</fullName>
    </submittedName>
</protein>
<reference evidence="3" key="1">
    <citation type="journal article" date="2023" name="Insect Mol. Biol.">
        <title>Genome sequencing provides insights into the evolution of gene families encoding plant cell wall-degrading enzymes in longhorned beetles.</title>
        <authorList>
            <person name="Shin N.R."/>
            <person name="Okamura Y."/>
            <person name="Kirsch R."/>
            <person name="Pauchet Y."/>
        </authorList>
    </citation>
    <scope>NUCLEOTIDE SEQUENCE</scope>
    <source>
        <strain evidence="3">MMC_N1</strain>
    </source>
</reference>
<feature type="chain" id="PRO_5045947083" evidence="2">
    <location>
        <begin position="25"/>
        <end position="772"/>
    </location>
</feature>
<gene>
    <name evidence="3" type="ORF">NQ317_009772</name>
</gene>
<keyword evidence="1" id="KW-0472">Membrane</keyword>
<evidence type="ECO:0000256" key="1">
    <source>
        <dbReference type="SAM" id="Phobius"/>
    </source>
</evidence>
<organism evidence="3 4">
    <name type="scientific">Molorchus minor</name>
    <dbReference type="NCBI Taxonomy" id="1323400"/>
    <lineage>
        <taxon>Eukaryota</taxon>
        <taxon>Metazoa</taxon>
        <taxon>Ecdysozoa</taxon>
        <taxon>Arthropoda</taxon>
        <taxon>Hexapoda</taxon>
        <taxon>Insecta</taxon>
        <taxon>Pterygota</taxon>
        <taxon>Neoptera</taxon>
        <taxon>Endopterygota</taxon>
        <taxon>Coleoptera</taxon>
        <taxon>Polyphaga</taxon>
        <taxon>Cucujiformia</taxon>
        <taxon>Chrysomeloidea</taxon>
        <taxon>Cerambycidae</taxon>
        <taxon>Lamiinae</taxon>
        <taxon>Monochamini</taxon>
        <taxon>Molorchus</taxon>
    </lineage>
</organism>
<keyword evidence="1" id="KW-0812">Transmembrane</keyword>
<proteinExistence type="predicted"/>
<feature type="transmembrane region" description="Helical" evidence="1">
    <location>
        <begin position="747"/>
        <end position="771"/>
    </location>
</feature>
<name>A0ABQ9K111_9CUCU</name>